<gene>
    <name evidence="2" type="ORF">C8F04DRAFT_1197751</name>
</gene>
<keyword evidence="1" id="KW-0677">Repeat</keyword>
<reference evidence="2" key="1">
    <citation type="submission" date="2023-03" db="EMBL/GenBank/DDBJ databases">
        <title>Massive genome expansion in bonnet fungi (Mycena s.s.) driven by repeated elements and novel gene families across ecological guilds.</title>
        <authorList>
            <consortium name="Lawrence Berkeley National Laboratory"/>
            <person name="Harder C.B."/>
            <person name="Miyauchi S."/>
            <person name="Viragh M."/>
            <person name="Kuo A."/>
            <person name="Thoen E."/>
            <person name="Andreopoulos B."/>
            <person name="Lu D."/>
            <person name="Skrede I."/>
            <person name="Drula E."/>
            <person name="Henrissat B."/>
            <person name="Morin E."/>
            <person name="Kohler A."/>
            <person name="Barry K."/>
            <person name="LaButti K."/>
            <person name="Morin E."/>
            <person name="Salamov A."/>
            <person name="Lipzen A."/>
            <person name="Mereny Z."/>
            <person name="Hegedus B."/>
            <person name="Baldrian P."/>
            <person name="Stursova M."/>
            <person name="Weitz H."/>
            <person name="Taylor A."/>
            <person name="Grigoriev I.V."/>
            <person name="Nagy L.G."/>
            <person name="Martin F."/>
            <person name="Kauserud H."/>
        </authorList>
    </citation>
    <scope>NUCLEOTIDE SEQUENCE</scope>
    <source>
        <strain evidence="2">CBHHK200</strain>
    </source>
</reference>
<evidence type="ECO:0008006" key="4">
    <source>
        <dbReference type="Google" id="ProtNLM"/>
    </source>
</evidence>
<keyword evidence="3" id="KW-1185">Reference proteome</keyword>
<accession>A0AAD6WPZ1</accession>
<evidence type="ECO:0000256" key="1">
    <source>
        <dbReference type="ARBA" id="ARBA00022737"/>
    </source>
</evidence>
<dbReference type="Proteomes" id="UP001218188">
    <property type="component" value="Unassembled WGS sequence"/>
</dbReference>
<dbReference type="AlphaFoldDB" id="A0AAD6WPZ1"/>
<dbReference type="PANTHER" id="PTHR46430:SF2">
    <property type="entry name" value="CHITIN SYNTHASE REGULATORY FACTOR 4"/>
    <property type="match status" value="1"/>
</dbReference>
<protein>
    <recommendedName>
        <fullName evidence="4">Sel1 repeat family protein</fullName>
    </recommendedName>
</protein>
<sequence>MCIRGSAPCSLPCALPVAHALRPTARRRACAFDKDESLARTFAAKGLASGEFAMGYYCEVGIGGGSSGGGKELGEARGWYAKAAAHGNTDAAERLRALALAVPQALTLGAHYRLRGPQIISKLKANLGFTDHLLPICGGRKY</sequence>
<evidence type="ECO:0000313" key="2">
    <source>
        <dbReference type="EMBL" id="KAJ7019401.1"/>
    </source>
</evidence>
<dbReference type="EMBL" id="JARJCM010000295">
    <property type="protein sequence ID" value="KAJ7019401.1"/>
    <property type="molecule type" value="Genomic_DNA"/>
</dbReference>
<dbReference type="PANTHER" id="PTHR46430">
    <property type="entry name" value="PROTEIN SKT5-RELATED"/>
    <property type="match status" value="1"/>
</dbReference>
<dbReference type="InterPro" id="IPR051726">
    <property type="entry name" value="Chitin_Synth_Reg"/>
</dbReference>
<dbReference type="InterPro" id="IPR011990">
    <property type="entry name" value="TPR-like_helical_dom_sf"/>
</dbReference>
<proteinExistence type="predicted"/>
<organism evidence="2 3">
    <name type="scientific">Mycena alexandri</name>
    <dbReference type="NCBI Taxonomy" id="1745969"/>
    <lineage>
        <taxon>Eukaryota</taxon>
        <taxon>Fungi</taxon>
        <taxon>Dikarya</taxon>
        <taxon>Basidiomycota</taxon>
        <taxon>Agaricomycotina</taxon>
        <taxon>Agaricomycetes</taxon>
        <taxon>Agaricomycetidae</taxon>
        <taxon>Agaricales</taxon>
        <taxon>Marasmiineae</taxon>
        <taxon>Mycenaceae</taxon>
        <taxon>Mycena</taxon>
    </lineage>
</organism>
<evidence type="ECO:0000313" key="3">
    <source>
        <dbReference type="Proteomes" id="UP001218188"/>
    </source>
</evidence>
<comment type="caution">
    <text evidence="2">The sequence shown here is derived from an EMBL/GenBank/DDBJ whole genome shotgun (WGS) entry which is preliminary data.</text>
</comment>
<name>A0AAD6WPZ1_9AGAR</name>
<dbReference type="Gene3D" id="1.25.40.10">
    <property type="entry name" value="Tetratricopeptide repeat domain"/>
    <property type="match status" value="1"/>
</dbReference>